<protein>
    <submittedName>
        <fullName evidence="3">E3 ubiquitin-protein ligase RDUF1-like</fullName>
    </submittedName>
</protein>
<name>A0A6J1HSA5_CUCMA</name>
<gene>
    <name evidence="3" type="primary">LOC111466125</name>
</gene>
<dbReference type="GeneID" id="111466125"/>
<sequence length="134" mass="15148">MPWLSTRNSCPLCRYELPTDDRDYEEGKRSSINTAEVQGVGANLEFRTSQVEELSNIDSAVNNSNNSGRHDGRRSWVFMAAPIVGLAGIALMIWFGSPRCDQRVPGGQAVDRRQLDAHIADALNQRESRSRRWW</sequence>
<keyword evidence="1" id="KW-1133">Transmembrane helix</keyword>
<dbReference type="Proteomes" id="UP000504608">
    <property type="component" value="Unplaced"/>
</dbReference>
<organism evidence="2 3">
    <name type="scientific">Cucurbita maxima</name>
    <name type="common">Pumpkin</name>
    <name type="synonym">Winter squash</name>
    <dbReference type="NCBI Taxonomy" id="3661"/>
    <lineage>
        <taxon>Eukaryota</taxon>
        <taxon>Viridiplantae</taxon>
        <taxon>Streptophyta</taxon>
        <taxon>Embryophyta</taxon>
        <taxon>Tracheophyta</taxon>
        <taxon>Spermatophyta</taxon>
        <taxon>Magnoliopsida</taxon>
        <taxon>eudicotyledons</taxon>
        <taxon>Gunneridae</taxon>
        <taxon>Pentapetalae</taxon>
        <taxon>rosids</taxon>
        <taxon>fabids</taxon>
        <taxon>Cucurbitales</taxon>
        <taxon>Cucurbitaceae</taxon>
        <taxon>Cucurbiteae</taxon>
        <taxon>Cucurbita</taxon>
    </lineage>
</organism>
<proteinExistence type="predicted"/>
<accession>A0A6J1HSA5</accession>
<dbReference type="OrthoDB" id="21204at2759"/>
<keyword evidence="1" id="KW-0472">Membrane</keyword>
<keyword evidence="2" id="KW-1185">Reference proteome</keyword>
<reference evidence="3" key="1">
    <citation type="submission" date="2025-08" db="UniProtKB">
        <authorList>
            <consortium name="RefSeq"/>
        </authorList>
    </citation>
    <scope>IDENTIFICATION</scope>
    <source>
        <tissue evidence="3">Young leaves</tissue>
    </source>
</reference>
<evidence type="ECO:0000313" key="3">
    <source>
        <dbReference type="RefSeq" id="XP_022966483.1"/>
    </source>
</evidence>
<dbReference type="RefSeq" id="XP_022966483.1">
    <property type="nucleotide sequence ID" value="XM_023110715.1"/>
</dbReference>
<feature type="transmembrane region" description="Helical" evidence="1">
    <location>
        <begin position="76"/>
        <end position="95"/>
    </location>
</feature>
<evidence type="ECO:0000256" key="1">
    <source>
        <dbReference type="SAM" id="Phobius"/>
    </source>
</evidence>
<dbReference type="KEGG" id="cmax:111466125"/>
<dbReference type="AlphaFoldDB" id="A0A6J1HSA5"/>
<keyword evidence="1" id="KW-0812">Transmembrane</keyword>
<evidence type="ECO:0000313" key="2">
    <source>
        <dbReference type="Proteomes" id="UP000504608"/>
    </source>
</evidence>